<keyword evidence="1" id="KW-0812">Transmembrane</keyword>
<dbReference type="AlphaFoldDB" id="A0A1F7FD61"/>
<comment type="caution">
    <text evidence="2">The sequence shown here is derived from an EMBL/GenBank/DDBJ whole genome shotgun (WGS) entry which is preliminary data.</text>
</comment>
<feature type="transmembrane region" description="Helical" evidence="1">
    <location>
        <begin position="37"/>
        <end position="57"/>
    </location>
</feature>
<evidence type="ECO:0000313" key="3">
    <source>
        <dbReference type="Proteomes" id="UP000179243"/>
    </source>
</evidence>
<reference evidence="2 3" key="1">
    <citation type="journal article" date="2016" name="Nat. Commun.">
        <title>Thousands of microbial genomes shed light on interconnected biogeochemical processes in an aquifer system.</title>
        <authorList>
            <person name="Anantharaman K."/>
            <person name="Brown C.T."/>
            <person name="Hug L.A."/>
            <person name="Sharon I."/>
            <person name="Castelle C.J."/>
            <person name="Probst A.J."/>
            <person name="Thomas B.C."/>
            <person name="Singh A."/>
            <person name="Wilkins M.J."/>
            <person name="Karaoz U."/>
            <person name="Brodie E.L."/>
            <person name="Williams K.H."/>
            <person name="Hubbard S.S."/>
            <person name="Banfield J.F."/>
        </authorList>
    </citation>
    <scope>NUCLEOTIDE SEQUENCE [LARGE SCALE GENOMIC DNA]</scope>
</reference>
<gene>
    <name evidence="2" type="ORF">A2519_18555</name>
</gene>
<keyword evidence="1" id="KW-1133">Transmembrane helix</keyword>
<sequence>MIEGNFTPQDKCEYIFNTAHYRPSSGIRHVRRRLGKLKVYIVLVIISIGGGAGAVYLPKFLTPAEDQDSLGSLKDPADLMEKVKNNPALFKQLKEQYGR</sequence>
<evidence type="ECO:0000313" key="2">
    <source>
        <dbReference type="EMBL" id="OGK04407.1"/>
    </source>
</evidence>
<name>A0A1F7FD61_UNCRA</name>
<accession>A0A1F7FD61</accession>
<dbReference type="EMBL" id="MFYX01000073">
    <property type="protein sequence ID" value="OGK04407.1"/>
    <property type="molecule type" value="Genomic_DNA"/>
</dbReference>
<keyword evidence="1" id="KW-0472">Membrane</keyword>
<organism evidence="2 3">
    <name type="scientific">Candidatus Raymondbacteria bacterium RIFOXYD12_FULL_49_13</name>
    <dbReference type="NCBI Taxonomy" id="1817890"/>
    <lineage>
        <taxon>Bacteria</taxon>
        <taxon>Raymondiibacteriota</taxon>
    </lineage>
</organism>
<proteinExistence type="predicted"/>
<protein>
    <submittedName>
        <fullName evidence="2">Uncharacterized protein</fullName>
    </submittedName>
</protein>
<evidence type="ECO:0000256" key="1">
    <source>
        <dbReference type="SAM" id="Phobius"/>
    </source>
</evidence>
<dbReference type="Proteomes" id="UP000179243">
    <property type="component" value="Unassembled WGS sequence"/>
</dbReference>